<proteinExistence type="predicted"/>
<reference evidence="2" key="1">
    <citation type="journal article" date="2020" name="New Phytol.">
        <title>Comparative genomics reveals dynamic genome evolution in host specialist ectomycorrhizal fungi.</title>
        <authorList>
            <person name="Lofgren L.A."/>
            <person name="Nguyen N.H."/>
            <person name="Vilgalys R."/>
            <person name="Ruytinx J."/>
            <person name="Liao H.L."/>
            <person name="Branco S."/>
            <person name="Kuo A."/>
            <person name="LaButti K."/>
            <person name="Lipzen A."/>
            <person name="Andreopoulos W."/>
            <person name="Pangilinan J."/>
            <person name="Riley R."/>
            <person name="Hundley H."/>
            <person name="Na H."/>
            <person name="Barry K."/>
            <person name="Grigoriev I.V."/>
            <person name="Stajich J.E."/>
            <person name="Kennedy P.G."/>
        </authorList>
    </citation>
    <scope>NUCLEOTIDE SEQUENCE</scope>
    <source>
        <strain evidence="2">MN1</strain>
    </source>
</reference>
<comment type="caution">
    <text evidence="2">The sequence shown here is derived from an EMBL/GenBank/DDBJ whole genome shotgun (WGS) entry which is preliminary data.</text>
</comment>
<dbReference type="GeneID" id="64627462"/>
<dbReference type="OrthoDB" id="2692866at2759"/>
<organism evidence="2 3">
    <name type="scientific">Suillus subaureus</name>
    <dbReference type="NCBI Taxonomy" id="48587"/>
    <lineage>
        <taxon>Eukaryota</taxon>
        <taxon>Fungi</taxon>
        <taxon>Dikarya</taxon>
        <taxon>Basidiomycota</taxon>
        <taxon>Agaricomycotina</taxon>
        <taxon>Agaricomycetes</taxon>
        <taxon>Agaricomycetidae</taxon>
        <taxon>Boletales</taxon>
        <taxon>Suillineae</taxon>
        <taxon>Suillaceae</taxon>
        <taxon>Suillus</taxon>
    </lineage>
</organism>
<name>A0A9P7J7V0_9AGAM</name>
<dbReference type="EMBL" id="JABBWG010000045">
    <property type="protein sequence ID" value="KAG1807135.1"/>
    <property type="molecule type" value="Genomic_DNA"/>
</dbReference>
<dbReference type="Proteomes" id="UP000807769">
    <property type="component" value="Unassembled WGS sequence"/>
</dbReference>
<dbReference type="AlphaFoldDB" id="A0A9P7J7V0"/>
<evidence type="ECO:0000256" key="1">
    <source>
        <dbReference type="SAM" id="MobiDB-lite"/>
    </source>
</evidence>
<evidence type="ECO:0000313" key="2">
    <source>
        <dbReference type="EMBL" id="KAG1807135.1"/>
    </source>
</evidence>
<keyword evidence="3" id="KW-1185">Reference proteome</keyword>
<sequence length="640" mass="69359">MPGASWITHEQSNFLKSKVDGFCMSQLQGDVAAYITNTNREWFTKWPEVAEHFKDHTGRTLMENELTNEQMKQLGVYTKQCHAVHQIHSFLYHVSSASGRSCMTQFMKTITKIMSSTTNHTHGPSAVEHYIQTKYKSNPNVKAKIKTQLKNNDHDQKRHISALCLEAAKSMAACGDSFVSQMENEAKMECARHAEEVRMELEALCNPSEVMRLQSLEGLSGVVGQLLDIIHETTGWHGSMYLGGPDPQVNGEVRVFSFHHGKGATRFNFQPFTAFLKGTFSSATSTKTSPQDVINITAVEPAISIATLVPNITAPVPNIATPVPSFTTPVLSIAAPVATQTSPLAALHGLGESSMLQNGIHYSLDELLSFDPDSIDFSQVDTSSFSLPMLSGPPPSPRCPDLPILPAPPVDGQDSPMSSYDGNAAATNAPFMSSPPRFHRIESNGALKESCAPHPHPVTKGTKIPSIYDHFDIPSSASPAPLMATEVPSKVPMPLASEVSSDLPIHTPSMSLPTAAPSASEELGAFSVSLPAAATLISSSPSATPMEDSQMDDPSPMGNSPPNTDVTMQQPFDDIINQSCHCSNCSHVPSTRLEEANHIGSENTMKKGHNRALPTKIENQTVRAMKIHWLALQKLVTHNQ</sequence>
<feature type="region of interest" description="Disordered" evidence="1">
    <location>
        <begin position="539"/>
        <end position="561"/>
    </location>
</feature>
<evidence type="ECO:0000313" key="3">
    <source>
        <dbReference type="Proteomes" id="UP000807769"/>
    </source>
</evidence>
<accession>A0A9P7J7V0</accession>
<dbReference type="RefSeq" id="XP_041187871.1">
    <property type="nucleotide sequence ID" value="XM_041333445.1"/>
</dbReference>
<protein>
    <submittedName>
        <fullName evidence="2">Uncharacterized protein</fullName>
    </submittedName>
</protein>
<gene>
    <name evidence="2" type="ORF">BJ212DRAFT_1303594</name>
</gene>